<evidence type="ECO:0000313" key="11">
    <source>
        <dbReference type="EMBL" id="KAK4749769.1"/>
    </source>
</evidence>
<dbReference type="AlphaFoldDB" id="A0AAN7JLL1"/>
<evidence type="ECO:0000313" key="12">
    <source>
        <dbReference type="Proteomes" id="UP001345219"/>
    </source>
</evidence>
<dbReference type="InterPro" id="IPR018221">
    <property type="entry name" value="Glyco_hydro_9_His_AS"/>
</dbReference>
<dbReference type="GO" id="GO:0008810">
    <property type="term" value="F:cellulase activity"/>
    <property type="evidence" value="ECO:0007669"/>
    <property type="project" value="UniProtKB-EC"/>
</dbReference>
<evidence type="ECO:0000256" key="2">
    <source>
        <dbReference type="ARBA" id="ARBA00007072"/>
    </source>
</evidence>
<dbReference type="FunFam" id="1.50.10.10:FF:000020">
    <property type="entry name" value="Endoglucanase"/>
    <property type="match status" value="1"/>
</dbReference>
<name>A0AAN7JLL1_9MYRT</name>
<keyword evidence="6 8" id="KW-0326">Glycosidase</keyword>
<sequence>MGDTGSLRLVPHCPRLLIALVLLGLSFTVSVAGAFNYADALTKSLLYFEAQRSGRLPHNQRVTWRDHSGLTDGLEQGVDLVGGYYDAGDHVKFGLPMAFTVTMLSWSVIEYSGQIDSTGEMEHALEAIKWGTDYFIKAHTSPTVLWAEVGDGDTDHYCWQRPEDMTTSRRAYKVDENNPGSDLAGETAAAMAAASIVFRRRNPHYSSLLLHHAQQLFEFGDKYRGEYDRSVEEVKSYYGSVSGYKDELLWAALWLHRATDGEYYLSYAINKAHCFGGVGWAMTEFSWDVKYAGIQVMASQLLMNEKHGVHGHVLQMYRSKAEHYICSCLNLNNGSNVDRTPGGLLYVRQWNNMQYVSSAAFLLMVYSDQVLAGSDEELRCPGGSVGRAEVMAFVKSQADYILGSNPMNMSYLVGFGPSYPRRVHHRGASIVSYREYRGFIGCTQGYDNWYARQEPNPNVVVGALVGGPDYQDNFFDQRGNYMQTEACTYNTAPLVGVFARLMQLEGQSGELDDGIENFPLRASYRK</sequence>
<dbReference type="InterPro" id="IPR012341">
    <property type="entry name" value="6hp_glycosidase-like_sf"/>
</dbReference>
<organism evidence="11 12">
    <name type="scientific">Trapa incisa</name>
    <dbReference type="NCBI Taxonomy" id="236973"/>
    <lineage>
        <taxon>Eukaryota</taxon>
        <taxon>Viridiplantae</taxon>
        <taxon>Streptophyta</taxon>
        <taxon>Embryophyta</taxon>
        <taxon>Tracheophyta</taxon>
        <taxon>Spermatophyta</taxon>
        <taxon>Magnoliopsida</taxon>
        <taxon>eudicotyledons</taxon>
        <taxon>Gunneridae</taxon>
        <taxon>Pentapetalae</taxon>
        <taxon>rosids</taxon>
        <taxon>malvids</taxon>
        <taxon>Myrtales</taxon>
        <taxon>Lythraceae</taxon>
        <taxon>Trapa</taxon>
    </lineage>
</organism>
<dbReference type="Proteomes" id="UP001345219">
    <property type="component" value="Chromosome 21"/>
</dbReference>
<dbReference type="InterPro" id="IPR001701">
    <property type="entry name" value="Glyco_hydro_9"/>
</dbReference>
<evidence type="ECO:0000256" key="1">
    <source>
        <dbReference type="ARBA" id="ARBA00000966"/>
    </source>
</evidence>
<dbReference type="Pfam" id="PF00759">
    <property type="entry name" value="Glyco_hydro_9"/>
    <property type="match status" value="1"/>
</dbReference>
<dbReference type="PANTHER" id="PTHR22298">
    <property type="entry name" value="ENDO-1,4-BETA-GLUCANASE"/>
    <property type="match status" value="1"/>
</dbReference>
<keyword evidence="5 8" id="KW-0119">Carbohydrate metabolism</keyword>
<evidence type="ECO:0000256" key="5">
    <source>
        <dbReference type="ARBA" id="ARBA00023277"/>
    </source>
</evidence>
<protein>
    <recommendedName>
        <fullName evidence="9">Endoglucanase</fullName>
        <ecNumber evidence="9">3.2.1.4</ecNumber>
    </recommendedName>
</protein>
<evidence type="ECO:0000259" key="10">
    <source>
        <dbReference type="Pfam" id="PF00759"/>
    </source>
</evidence>
<feature type="active site" evidence="8">
    <location>
        <position position="424"/>
    </location>
</feature>
<evidence type="ECO:0000256" key="7">
    <source>
        <dbReference type="ARBA" id="ARBA00023326"/>
    </source>
</evidence>
<proteinExistence type="inferred from homology"/>
<comment type="similarity">
    <text evidence="2 8 9">Belongs to the glycosyl hydrolase 9 (cellulase E) family.</text>
</comment>
<dbReference type="InterPro" id="IPR008928">
    <property type="entry name" value="6-hairpin_glycosidase_sf"/>
</dbReference>
<dbReference type="GO" id="GO:0030245">
    <property type="term" value="P:cellulose catabolic process"/>
    <property type="evidence" value="ECO:0007669"/>
    <property type="project" value="UniProtKB-KW"/>
</dbReference>
<gene>
    <name evidence="11" type="ORF">SAY87_027218</name>
</gene>
<evidence type="ECO:0000256" key="4">
    <source>
        <dbReference type="ARBA" id="ARBA00023001"/>
    </source>
</evidence>
<comment type="catalytic activity">
    <reaction evidence="1 9">
        <text>Endohydrolysis of (1-&gt;4)-beta-D-glucosidic linkages in cellulose, lichenin and cereal beta-D-glucans.</text>
        <dbReference type="EC" id="3.2.1.4"/>
    </reaction>
</comment>
<keyword evidence="7 8" id="KW-0624">Polysaccharide degradation</keyword>
<dbReference type="EC" id="3.2.1.4" evidence="9"/>
<dbReference type="SUPFAM" id="SSF48208">
    <property type="entry name" value="Six-hairpin glycosidases"/>
    <property type="match status" value="1"/>
</dbReference>
<keyword evidence="12" id="KW-1185">Reference proteome</keyword>
<accession>A0AAN7JLL1</accession>
<feature type="domain" description="Glycoside hydrolase family 9" evidence="10">
    <location>
        <begin position="37"/>
        <end position="497"/>
    </location>
</feature>
<evidence type="ECO:0000256" key="3">
    <source>
        <dbReference type="ARBA" id="ARBA00022801"/>
    </source>
</evidence>
<dbReference type="PROSITE" id="PS00592">
    <property type="entry name" value="GH9_2"/>
    <property type="match status" value="1"/>
</dbReference>
<comment type="caution">
    <text evidence="11">The sequence shown here is derived from an EMBL/GenBank/DDBJ whole genome shotgun (WGS) entry which is preliminary data.</text>
</comment>
<evidence type="ECO:0000256" key="6">
    <source>
        <dbReference type="ARBA" id="ARBA00023295"/>
    </source>
</evidence>
<keyword evidence="4 9" id="KW-0136">Cellulose degradation</keyword>
<dbReference type="Gene3D" id="1.50.10.10">
    <property type="match status" value="1"/>
</dbReference>
<evidence type="ECO:0000256" key="9">
    <source>
        <dbReference type="RuleBase" id="RU361166"/>
    </source>
</evidence>
<keyword evidence="3 8" id="KW-0378">Hydrolase</keyword>
<dbReference type="EMBL" id="JAXIOK010000018">
    <property type="protein sequence ID" value="KAK4749769.1"/>
    <property type="molecule type" value="Genomic_DNA"/>
</dbReference>
<reference evidence="11 12" key="1">
    <citation type="journal article" date="2023" name="Hortic Res">
        <title>Pangenome of water caltrop reveals structural variations and asymmetric subgenome divergence after allopolyploidization.</title>
        <authorList>
            <person name="Zhang X."/>
            <person name="Chen Y."/>
            <person name="Wang L."/>
            <person name="Yuan Y."/>
            <person name="Fang M."/>
            <person name="Shi L."/>
            <person name="Lu R."/>
            <person name="Comes H.P."/>
            <person name="Ma Y."/>
            <person name="Chen Y."/>
            <person name="Huang G."/>
            <person name="Zhou Y."/>
            <person name="Zheng Z."/>
            <person name="Qiu Y."/>
        </authorList>
    </citation>
    <scope>NUCLEOTIDE SEQUENCE [LARGE SCALE GENOMIC DNA]</scope>
    <source>
        <tissue evidence="11">Roots</tissue>
    </source>
</reference>
<evidence type="ECO:0000256" key="8">
    <source>
        <dbReference type="PROSITE-ProRule" id="PRU10059"/>
    </source>
</evidence>